<dbReference type="InterPro" id="IPR008579">
    <property type="entry name" value="UGlyAH_Cupin_dom"/>
</dbReference>
<dbReference type="SUPFAM" id="SSF51182">
    <property type="entry name" value="RmlC-like cupins"/>
    <property type="match status" value="1"/>
</dbReference>
<organism evidence="2 3">
    <name type="scientific">Kineosporia corallincola</name>
    <dbReference type="NCBI Taxonomy" id="2835133"/>
    <lineage>
        <taxon>Bacteria</taxon>
        <taxon>Bacillati</taxon>
        <taxon>Actinomycetota</taxon>
        <taxon>Actinomycetes</taxon>
        <taxon>Kineosporiales</taxon>
        <taxon>Kineosporiaceae</taxon>
        <taxon>Kineosporia</taxon>
    </lineage>
</organism>
<name>A0ABS5TRE9_9ACTN</name>
<dbReference type="InterPro" id="IPR011051">
    <property type="entry name" value="RmlC_Cupin_sf"/>
</dbReference>
<comment type="caution">
    <text evidence="2">The sequence shown here is derived from an EMBL/GenBank/DDBJ whole genome shotgun (WGS) entry which is preliminary data.</text>
</comment>
<dbReference type="Proteomes" id="UP001197247">
    <property type="component" value="Unassembled WGS sequence"/>
</dbReference>
<accession>A0ABS5TRE9</accession>
<proteinExistence type="predicted"/>
<dbReference type="InterPro" id="IPR014710">
    <property type="entry name" value="RmlC-like_jellyroll"/>
</dbReference>
<feature type="domain" description="(S)-ureidoglycine aminohydrolase cupin" evidence="1">
    <location>
        <begin position="38"/>
        <end position="105"/>
    </location>
</feature>
<dbReference type="PANTHER" id="PTHR40943">
    <property type="entry name" value="CYTOPLASMIC PROTEIN-RELATED"/>
    <property type="match status" value="1"/>
</dbReference>
<dbReference type="PANTHER" id="PTHR40943:SF1">
    <property type="entry name" value="CYTOPLASMIC PROTEIN"/>
    <property type="match status" value="1"/>
</dbReference>
<evidence type="ECO:0000313" key="3">
    <source>
        <dbReference type="Proteomes" id="UP001197247"/>
    </source>
</evidence>
<dbReference type="Pfam" id="PF05899">
    <property type="entry name" value="Cupin_3"/>
    <property type="match status" value="1"/>
</dbReference>
<dbReference type="EMBL" id="JAHBAY010000017">
    <property type="protein sequence ID" value="MBT0773375.1"/>
    <property type="molecule type" value="Genomic_DNA"/>
</dbReference>
<reference evidence="2 3" key="1">
    <citation type="submission" date="2021-05" db="EMBL/GenBank/DDBJ databases">
        <title>Kineosporia and Streptomyces sp. nov. two new marine actinobacteria isolated from Coral.</title>
        <authorList>
            <person name="Buangrab K."/>
            <person name="Sutthacheep M."/>
            <person name="Yeemin T."/>
            <person name="Harunari E."/>
            <person name="Igarashi Y."/>
            <person name="Kanchanasin P."/>
            <person name="Tanasupawat S."/>
            <person name="Phongsopitanun W."/>
        </authorList>
    </citation>
    <scope>NUCLEOTIDE SEQUENCE [LARGE SCALE GENOMIC DNA]</scope>
    <source>
        <strain evidence="2 3">J2-2</strain>
    </source>
</reference>
<dbReference type="Gene3D" id="2.60.120.10">
    <property type="entry name" value="Jelly Rolls"/>
    <property type="match status" value="1"/>
</dbReference>
<evidence type="ECO:0000259" key="1">
    <source>
        <dbReference type="Pfam" id="PF05899"/>
    </source>
</evidence>
<sequence>MTRVLDTSSPIPLAAVESSMVDDGKPTTGSRPLTALAGLEIGVWEMTTGTARDIEADEVFVVLSGSATVTFDDGDVIELGPGVLVRLHAGDSTSWVVHETLRKVYVV</sequence>
<gene>
    <name evidence="2" type="ORF">KIH74_30800</name>
</gene>
<protein>
    <submittedName>
        <fullName evidence="2">Cupin domain-containing protein</fullName>
    </submittedName>
</protein>
<evidence type="ECO:0000313" key="2">
    <source>
        <dbReference type="EMBL" id="MBT0773375.1"/>
    </source>
</evidence>
<keyword evidence="3" id="KW-1185">Reference proteome</keyword>
<dbReference type="RefSeq" id="WP_214159917.1">
    <property type="nucleotide sequence ID" value="NZ_JAHBAY010000017.1"/>
</dbReference>